<comment type="similarity">
    <text evidence="2">Belongs to the ribose-phosphate pyrophosphokinase family.</text>
</comment>
<evidence type="ECO:0000256" key="5">
    <source>
        <dbReference type="ARBA" id="ARBA00022741"/>
    </source>
</evidence>
<dbReference type="GO" id="GO:0016301">
    <property type="term" value="F:kinase activity"/>
    <property type="evidence" value="ECO:0007669"/>
    <property type="project" value="UniProtKB-KW"/>
</dbReference>
<dbReference type="GO" id="GO:0000287">
    <property type="term" value="F:magnesium ion binding"/>
    <property type="evidence" value="ECO:0007669"/>
    <property type="project" value="InterPro"/>
</dbReference>
<dbReference type="OrthoDB" id="413572at2759"/>
<keyword evidence="7" id="KW-0067">ATP-binding</keyword>
<evidence type="ECO:0000256" key="1">
    <source>
        <dbReference type="ARBA" id="ARBA00004996"/>
    </source>
</evidence>
<accession>A0A023B397</accession>
<keyword evidence="6" id="KW-0418">Kinase</keyword>
<comment type="pathway">
    <text evidence="1">Metabolic intermediate biosynthesis; 5-phospho-alpha-D-ribose 1-diphosphate biosynthesis; 5-phospho-alpha-D-ribose 1-diphosphate from D-ribose 5-phosphate (route I): step 1/1.</text>
</comment>
<evidence type="ECO:0000256" key="6">
    <source>
        <dbReference type="ARBA" id="ARBA00022777"/>
    </source>
</evidence>
<evidence type="ECO:0000256" key="4">
    <source>
        <dbReference type="ARBA" id="ARBA00022679"/>
    </source>
</evidence>
<organism evidence="9 10">
    <name type="scientific">Gregarina niphandrodes</name>
    <name type="common">Septate eugregarine</name>
    <dbReference type="NCBI Taxonomy" id="110365"/>
    <lineage>
        <taxon>Eukaryota</taxon>
        <taxon>Sar</taxon>
        <taxon>Alveolata</taxon>
        <taxon>Apicomplexa</taxon>
        <taxon>Conoidasida</taxon>
        <taxon>Gregarinasina</taxon>
        <taxon>Eugregarinorida</taxon>
        <taxon>Gregarinidae</taxon>
        <taxon>Gregarina</taxon>
    </lineage>
</organism>
<dbReference type="PANTHER" id="PTHR10210">
    <property type="entry name" value="RIBOSE-PHOSPHATE DIPHOSPHOKINASE FAMILY MEMBER"/>
    <property type="match status" value="1"/>
</dbReference>
<dbReference type="OMA" id="MHADELQ"/>
<dbReference type="GeneID" id="22914161"/>
<evidence type="ECO:0000256" key="7">
    <source>
        <dbReference type="ARBA" id="ARBA00022840"/>
    </source>
</evidence>
<protein>
    <recommendedName>
        <fullName evidence="3">ribose-phosphate diphosphokinase</fullName>
        <ecNumber evidence="3">2.7.6.1</ecNumber>
    </recommendedName>
</protein>
<evidence type="ECO:0000256" key="3">
    <source>
        <dbReference type="ARBA" id="ARBA00013247"/>
    </source>
</evidence>
<dbReference type="GO" id="GO:0005524">
    <property type="term" value="F:ATP binding"/>
    <property type="evidence" value="ECO:0007669"/>
    <property type="project" value="UniProtKB-KW"/>
</dbReference>
<keyword evidence="5" id="KW-0547">Nucleotide-binding</keyword>
<dbReference type="InterPro" id="IPR005946">
    <property type="entry name" value="Rib-P_diPkinase"/>
</dbReference>
<dbReference type="SUPFAM" id="SSF53271">
    <property type="entry name" value="PRTase-like"/>
    <property type="match status" value="1"/>
</dbReference>
<evidence type="ECO:0000313" key="9">
    <source>
        <dbReference type="EMBL" id="EZG55171.1"/>
    </source>
</evidence>
<dbReference type="EC" id="2.7.6.1" evidence="3"/>
<dbReference type="Gene3D" id="3.40.50.2020">
    <property type="match status" value="2"/>
</dbReference>
<name>A0A023B397_GRENI</name>
<dbReference type="Pfam" id="PF14572">
    <property type="entry name" value="Pribosyl_synth"/>
    <property type="match status" value="1"/>
</dbReference>
<keyword evidence="4 9" id="KW-0808">Transferase</keyword>
<dbReference type="VEuPathDB" id="CryptoDB:GNI_116710"/>
<dbReference type="eggNOG" id="KOG1503">
    <property type="taxonomic scope" value="Eukaryota"/>
</dbReference>
<dbReference type="GO" id="GO:0006015">
    <property type="term" value="P:5-phosphoribose 1-diphosphate biosynthetic process"/>
    <property type="evidence" value="ECO:0007669"/>
    <property type="project" value="TreeGrafter"/>
</dbReference>
<dbReference type="GO" id="GO:0002189">
    <property type="term" value="C:ribose phosphate diphosphokinase complex"/>
    <property type="evidence" value="ECO:0007669"/>
    <property type="project" value="TreeGrafter"/>
</dbReference>
<reference evidence="9" key="1">
    <citation type="submission" date="2013-12" db="EMBL/GenBank/DDBJ databases">
        <authorList>
            <person name="Omoto C.K."/>
            <person name="Sibley D."/>
            <person name="Venepally P."/>
            <person name="Hadjithomas M."/>
            <person name="Karamycheva S."/>
            <person name="Brunk B."/>
            <person name="Roos D."/>
            <person name="Caler E."/>
            <person name="Lorenzi H."/>
        </authorList>
    </citation>
    <scope>NUCLEOTIDE SEQUENCE</scope>
</reference>
<dbReference type="EMBL" id="AFNH02000866">
    <property type="protein sequence ID" value="EZG55171.1"/>
    <property type="molecule type" value="Genomic_DNA"/>
</dbReference>
<dbReference type="GO" id="GO:0004749">
    <property type="term" value="F:ribose phosphate diphosphokinase activity"/>
    <property type="evidence" value="ECO:0007669"/>
    <property type="project" value="UniProtKB-EC"/>
</dbReference>
<dbReference type="RefSeq" id="XP_011131740.1">
    <property type="nucleotide sequence ID" value="XM_011133438.1"/>
</dbReference>
<dbReference type="InterPro" id="IPR029057">
    <property type="entry name" value="PRTase-like"/>
</dbReference>
<dbReference type="GO" id="GO:0006164">
    <property type="term" value="P:purine nucleotide biosynthetic process"/>
    <property type="evidence" value="ECO:0007669"/>
    <property type="project" value="TreeGrafter"/>
</dbReference>
<proteinExistence type="inferred from homology"/>
<gene>
    <name evidence="9" type="ORF">GNI_116710</name>
</gene>
<evidence type="ECO:0000256" key="2">
    <source>
        <dbReference type="ARBA" id="ARBA00006478"/>
    </source>
</evidence>
<sequence length="254" mass="27880">MGVHRVLFVDHHDPRAAAFFPESIPVINVLPHRLAVRYFKNKKLDRPVVVSPDNECGERAKAFWSRFKTGNCDVGMAAIVTDHSASVALDQCVSSDSSASGDLKSEDPWCSDPSSRASEENYDAQGAALVGEVRGRDVIIVDDIVDSGHRVCRAARVCKAHGAKRVFAYAPHGVLRRSAFCAIEAAPLTEVLITNTLDLPLDADCVKIKTLNVSRLLALVLKRLHAEASAEGPREPLAELYRFESRETRQHAEQ</sequence>
<evidence type="ECO:0000313" key="10">
    <source>
        <dbReference type="Proteomes" id="UP000019763"/>
    </source>
</evidence>
<dbReference type="Proteomes" id="UP000019763">
    <property type="component" value="Unassembled WGS sequence"/>
</dbReference>
<dbReference type="AlphaFoldDB" id="A0A023B397"/>
<dbReference type="PANTHER" id="PTHR10210:SF32">
    <property type="entry name" value="RIBOSE-PHOSPHATE PYROPHOSPHOKINASE 2"/>
    <property type="match status" value="1"/>
</dbReference>
<comment type="caution">
    <text evidence="9">The sequence shown here is derived from an EMBL/GenBank/DDBJ whole genome shotgun (WGS) entry which is preliminary data.</text>
</comment>
<keyword evidence="10" id="KW-1185">Reference proteome</keyword>
<feature type="region of interest" description="Disordered" evidence="8">
    <location>
        <begin position="96"/>
        <end position="118"/>
    </location>
</feature>
<dbReference type="GO" id="GO:0005737">
    <property type="term" value="C:cytoplasm"/>
    <property type="evidence" value="ECO:0007669"/>
    <property type="project" value="TreeGrafter"/>
</dbReference>
<evidence type="ECO:0000256" key="8">
    <source>
        <dbReference type="SAM" id="MobiDB-lite"/>
    </source>
</evidence>